<keyword evidence="4" id="KW-1185">Reference proteome</keyword>
<dbReference type="CDD" id="cd06257">
    <property type="entry name" value="DnaJ"/>
    <property type="match status" value="1"/>
</dbReference>
<proteinExistence type="predicted"/>
<evidence type="ECO:0000256" key="1">
    <source>
        <dbReference type="SAM" id="MobiDB-lite"/>
    </source>
</evidence>
<dbReference type="SUPFAM" id="SSF46565">
    <property type="entry name" value="Chaperone J-domain"/>
    <property type="match status" value="1"/>
</dbReference>
<evidence type="ECO:0000313" key="4">
    <source>
        <dbReference type="Proteomes" id="UP001059041"/>
    </source>
</evidence>
<accession>A0A9W7T4X9</accession>
<feature type="compositionally biased region" description="Basic and acidic residues" evidence="1">
    <location>
        <begin position="88"/>
        <end position="113"/>
    </location>
</feature>
<dbReference type="InterPro" id="IPR032843">
    <property type="entry name" value="Jiv"/>
</dbReference>
<dbReference type="Pfam" id="PF00226">
    <property type="entry name" value="DnaJ"/>
    <property type="match status" value="1"/>
</dbReference>
<feature type="region of interest" description="Disordered" evidence="1">
    <location>
        <begin position="26"/>
        <end position="139"/>
    </location>
</feature>
<organism evidence="3 4">
    <name type="scientific">Triplophysa rosa</name>
    <name type="common">Cave loach</name>
    <dbReference type="NCBI Taxonomy" id="992332"/>
    <lineage>
        <taxon>Eukaryota</taxon>
        <taxon>Metazoa</taxon>
        <taxon>Chordata</taxon>
        <taxon>Craniata</taxon>
        <taxon>Vertebrata</taxon>
        <taxon>Euteleostomi</taxon>
        <taxon>Actinopterygii</taxon>
        <taxon>Neopterygii</taxon>
        <taxon>Teleostei</taxon>
        <taxon>Ostariophysi</taxon>
        <taxon>Cypriniformes</taxon>
        <taxon>Nemacheilidae</taxon>
        <taxon>Triplophysa</taxon>
    </lineage>
</organism>
<dbReference type="Pfam" id="PF14901">
    <property type="entry name" value="Jiv90"/>
    <property type="match status" value="1"/>
</dbReference>
<dbReference type="PROSITE" id="PS50076">
    <property type="entry name" value="DNAJ_2"/>
    <property type="match status" value="1"/>
</dbReference>
<dbReference type="PANTHER" id="PTHR44665:SF1">
    <property type="entry name" value="DNAJ HOMOLOG SUBFAMILY C MEMBER 14"/>
    <property type="match status" value="1"/>
</dbReference>
<dbReference type="InterPro" id="IPR052317">
    <property type="entry name" value="Viral_replicn-host_int_reg"/>
</dbReference>
<sequence>MNEMADMAVHWDTVAETVHFEQPAVSLVNSSDGDDGHVKVSPGSERENGSEHPHEYLGDMEAEESKEQNENNSTTEDLSDDQEEDGNLENHAKDRFKEKKLENEPSMDGESKSRNAGAGKKGKSKRSGSGQSLCDQTPLLTSPFSMSHKSFLSSSGPNRHKQVRKRNHYMHNHGRTRQRNGLQLVVTCRDFVAESISPWCISCIHMIVELIISLTHRCGIAVESSGIALYEFGVHLFWKVTDVPGMTEDLRRVLDWSRRLTVALLERASRTAGWAHQSLVSGMRTLGVAVCSTSQIMSYVFVKLAGERGRKWWLSLQSSRLWRKVSDVTMRIRRLCFNGGVMNENSNPESSNRGTEKYQPEEELQRLLALAKIPEEELDPFSVLGVDIHATESELKRAYRQLAIQIHPDKNKHPGADEAFKVLRAAWDIVSNPETRREYELKRMATTELSKSMNEFLAKLQDDLKEAVNTMMCTKCEGKHKRFEMDREASEARFCAECKKWHSAEEGDLWAESRMLGLRITYFAFMDGKVFDITEWAGCQRIGISPDTHRVPYHISFGSKGSSSASRHRSPPDHPGGGAPADLQDFFNSFFQGGVPNNVSANGGFFSEGTPSNQGFRAAAETAGMFSGSPPQTGFFSSTTQRSEPNEHWTEGGKPPRRRKKVRKPFQH</sequence>
<dbReference type="PANTHER" id="PTHR44665">
    <property type="entry name" value="DNAJ HOMOLOG SUBFAMILY C MEMBER 14"/>
    <property type="match status" value="1"/>
</dbReference>
<comment type="caution">
    <text evidence="3">The sequence shown here is derived from an EMBL/GenBank/DDBJ whole genome shotgun (WGS) entry which is preliminary data.</text>
</comment>
<dbReference type="Proteomes" id="UP001059041">
    <property type="component" value="Unassembled WGS sequence"/>
</dbReference>
<dbReference type="InterPro" id="IPR001623">
    <property type="entry name" value="DnaJ_domain"/>
</dbReference>
<dbReference type="Gene3D" id="1.10.287.110">
    <property type="entry name" value="DnaJ domain"/>
    <property type="match status" value="1"/>
</dbReference>
<reference evidence="3" key="1">
    <citation type="submission" date="2021-02" db="EMBL/GenBank/DDBJ databases">
        <title>Comparative genomics reveals that relaxation of natural selection precedes convergent phenotypic evolution of cavefish.</title>
        <authorList>
            <person name="Peng Z."/>
        </authorList>
    </citation>
    <scope>NUCLEOTIDE SEQUENCE</scope>
    <source>
        <tissue evidence="3">Muscle</tissue>
    </source>
</reference>
<feature type="compositionally biased region" description="Low complexity" evidence="1">
    <location>
        <begin position="556"/>
        <end position="565"/>
    </location>
</feature>
<dbReference type="EMBL" id="JAFHDT010000331">
    <property type="protein sequence ID" value="KAI7789819.1"/>
    <property type="molecule type" value="Genomic_DNA"/>
</dbReference>
<evidence type="ECO:0000313" key="3">
    <source>
        <dbReference type="EMBL" id="KAI7789819.1"/>
    </source>
</evidence>
<dbReference type="InterPro" id="IPR036869">
    <property type="entry name" value="J_dom_sf"/>
</dbReference>
<feature type="compositionally biased region" description="Polar residues" evidence="1">
    <location>
        <begin position="629"/>
        <end position="643"/>
    </location>
</feature>
<feature type="compositionally biased region" description="Basic residues" evidence="1">
    <location>
        <begin position="655"/>
        <end position="668"/>
    </location>
</feature>
<feature type="domain" description="J" evidence="2">
    <location>
        <begin position="379"/>
        <end position="443"/>
    </location>
</feature>
<dbReference type="GO" id="GO:0050780">
    <property type="term" value="F:dopamine receptor binding"/>
    <property type="evidence" value="ECO:0007669"/>
    <property type="project" value="TreeGrafter"/>
</dbReference>
<feature type="compositionally biased region" description="Acidic residues" evidence="1">
    <location>
        <begin position="77"/>
        <end position="87"/>
    </location>
</feature>
<feature type="region of interest" description="Disordered" evidence="1">
    <location>
        <begin position="624"/>
        <end position="668"/>
    </location>
</feature>
<dbReference type="PRINTS" id="PR00625">
    <property type="entry name" value="JDOMAIN"/>
</dbReference>
<feature type="region of interest" description="Disordered" evidence="1">
    <location>
        <begin position="555"/>
        <end position="583"/>
    </location>
</feature>
<gene>
    <name evidence="3" type="ORF">IRJ41_004974</name>
</gene>
<dbReference type="AlphaFoldDB" id="A0A9W7T4X9"/>
<protein>
    <submittedName>
        <fullName evidence="3">DnaJ-like protein subfamily C member 14</fullName>
    </submittedName>
</protein>
<evidence type="ECO:0000259" key="2">
    <source>
        <dbReference type="PROSITE" id="PS50076"/>
    </source>
</evidence>
<dbReference type="OrthoDB" id="1507364at2759"/>
<feature type="compositionally biased region" description="Basic and acidic residues" evidence="1">
    <location>
        <begin position="34"/>
        <end position="69"/>
    </location>
</feature>
<name>A0A9W7T4X9_TRIRA</name>
<dbReference type="SMART" id="SM00271">
    <property type="entry name" value="DnaJ"/>
    <property type="match status" value="1"/>
</dbReference>